<dbReference type="InterPro" id="IPR002201">
    <property type="entry name" value="Glyco_trans_9"/>
</dbReference>
<dbReference type="Pfam" id="PF01075">
    <property type="entry name" value="Glyco_transf_9"/>
    <property type="match status" value="1"/>
</dbReference>
<dbReference type="PANTHER" id="PTHR30160">
    <property type="entry name" value="TETRAACYLDISACCHARIDE 4'-KINASE-RELATED"/>
    <property type="match status" value="1"/>
</dbReference>
<proteinExistence type="predicted"/>
<sequence length="356" mass="40661">MTPTRFVQLWTHRYHKYTHILKAHGLGYMAWLHFQLVKWRTGGKKKLVAVIRTEHFGDIVTAEPISRYLRTLYPDSYIVWFVKPAFRELVSANPSIDEVFAEFCVTQRQTLLKTGIFDQVHELQFSNNNHCPVCQVFVDNPVAVGRHINIHNYFNYGNLLEVFAQTGDLIPERSTFPADDQPRLYLLDKHRSRVNALGLPERFIVVHCRSNYAPKDWPHERWEQLIDWLLLHYECSVVEVGLSSNLEITAPGYINLCGKLSIPETAEVIRRAELFAGLDSGPSHLANASGVFGIILMGSLNEFPTYNPYCGSYGRQENAVFVRQPGVPCAALPFEFVKEKIAAVLDNRLVNNTSRS</sequence>
<dbReference type="Gene3D" id="3.40.50.2000">
    <property type="entry name" value="Glycogen Phosphorylase B"/>
    <property type="match status" value="2"/>
</dbReference>
<keyword evidence="2" id="KW-0808">Transferase</keyword>
<evidence type="ECO:0000313" key="3">
    <source>
        <dbReference type="EMBL" id="QRR04113.1"/>
    </source>
</evidence>
<dbReference type="InterPro" id="IPR051199">
    <property type="entry name" value="LPS_LOS_Heptosyltrfase"/>
</dbReference>
<accession>A0ABX7IG74</accession>
<evidence type="ECO:0000256" key="2">
    <source>
        <dbReference type="ARBA" id="ARBA00022679"/>
    </source>
</evidence>
<evidence type="ECO:0000256" key="1">
    <source>
        <dbReference type="ARBA" id="ARBA00022676"/>
    </source>
</evidence>
<evidence type="ECO:0000313" key="4">
    <source>
        <dbReference type="Proteomes" id="UP000612680"/>
    </source>
</evidence>
<dbReference type="CDD" id="cd03789">
    <property type="entry name" value="GT9_LPS_heptosyltransferase"/>
    <property type="match status" value="1"/>
</dbReference>
<gene>
    <name evidence="3" type="ORF">HWI92_08585</name>
</gene>
<keyword evidence="1" id="KW-0328">Glycosyltransferase</keyword>
<organism evidence="3 4">
    <name type="scientific">Dyadobacter sandarakinus</name>
    <dbReference type="NCBI Taxonomy" id="2747268"/>
    <lineage>
        <taxon>Bacteria</taxon>
        <taxon>Pseudomonadati</taxon>
        <taxon>Bacteroidota</taxon>
        <taxon>Cytophagia</taxon>
        <taxon>Cytophagales</taxon>
        <taxon>Spirosomataceae</taxon>
        <taxon>Dyadobacter</taxon>
    </lineage>
</organism>
<reference evidence="3 4" key="1">
    <citation type="submission" date="2020-06" db="EMBL/GenBank/DDBJ databases">
        <title>Dyadobacter sandarakinus sp. nov., isolated from the soil of the Arctic Yellow River Station.</title>
        <authorList>
            <person name="Zhang Y."/>
            <person name="Peng F."/>
        </authorList>
    </citation>
    <scope>NUCLEOTIDE SEQUENCE [LARGE SCALE GENOMIC DNA]</scope>
    <source>
        <strain evidence="3 4">Q3-56</strain>
    </source>
</reference>
<dbReference type="Proteomes" id="UP000612680">
    <property type="component" value="Chromosome"/>
</dbReference>
<name>A0ABX7IG74_9BACT</name>
<dbReference type="PANTHER" id="PTHR30160:SF1">
    <property type="entry name" value="LIPOPOLYSACCHARIDE 1,2-N-ACETYLGLUCOSAMINETRANSFERASE-RELATED"/>
    <property type="match status" value="1"/>
</dbReference>
<protein>
    <submittedName>
        <fullName evidence="3">Glycosyltransferase family 9 protein</fullName>
    </submittedName>
</protein>
<keyword evidence="4" id="KW-1185">Reference proteome</keyword>
<dbReference type="SUPFAM" id="SSF53756">
    <property type="entry name" value="UDP-Glycosyltransferase/glycogen phosphorylase"/>
    <property type="match status" value="1"/>
</dbReference>
<dbReference type="EMBL" id="CP056775">
    <property type="protein sequence ID" value="QRR04113.1"/>
    <property type="molecule type" value="Genomic_DNA"/>
</dbReference>